<dbReference type="GO" id="GO:0008757">
    <property type="term" value="F:S-adenosylmethionine-dependent methyltransferase activity"/>
    <property type="evidence" value="ECO:0007669"/>
    <property type="project" value="InterPro"/>
</dbReference>
<dbReference type="PANTHER" id="PTHR43861">
    <property type="entry name" value="TRANS-ACONITATE 2-METHYLTRANSFERASE-RELATED"/>
    <property type="match status" value="1"/>
</dbReference>
<proteinExistence type="predicted"/>
<accession>X1K1S5</accession>
<organism evidence="2">
    <name type="scientific">marine sediment metagenome</name>
    <dbReference type="NCBI Taxonomy" id="412755"/>
    <lineage>
        <taxon>unclassified sequences</taxon>
        <taxon>metagenomes</taxon>
        <taxon>ecological metagenomes</taxon>
    </lineage>
</organism>
<name>X1K1S5_9ZZZZ</name>
<protein>
    <recommendedName>
        <fullName evidence="1">Methyltransferase type 11 domain-containing protein</fullName>
    </recommendedName>
</protein>
<dbReference type="Pfam" id="PF08241">
    <property type="entry name" value="Methyltransf_11"/>
    <property type="match status" value="1"/>
</dbReference>
<feature type="domain" description="Methyltransferase type 11" evidence="1">
    <location>
        <begin position="47"/>
        <end position="140"/>
    </location>
</feature>
<dbReference type="EMBL" id="BARV01001819">
    <property type="protein sequence ID" value="GAI00458.1"/>
    <property type="molecule type" value="Genomic_DNA"/>
</dbReference>
<dbReference type="AlphaFoldDB" id="X1K1S5"/>
<dbReference type="InterPro" id="IPR029063">
    <property type="entry name" value="SAM-dependent_MTases_sf"/>
</dbReference>
<evidence type="ECO:0000313" key="2">
    <source>
        <dbReference type="EMBL" id="GAI00458.1"/>
    </source>
</evidence>
<evidence type="ECO:0000259" key="1">
    <source>
        <dbReference type="Pfam" id="PF08241"/>
    </source>
</evidence>
<dbReference type="Gene3D" id="3.40.50.150">
    <property type="entry name" value="Vaccinia Virus protein VP39"/>
    <property type="match status" value="1"/>
</dbReference>
<dbReference type="CDD" id="cd02440">
    <property type="entry name" value="AdoMet_MTases"/>
    <property type="match status" value="1"/>
</dbReference>
<comment type="caution">
    <text evidence="2">The sequence shown here is derived from an EMBL/GenBank/DDBJ whole genome shotgun (WGS) entry which is preliminary data.</text>
</comment>
<sequence>MRELVKEGYEKSHYDASSFRKDRKLTKIEHHFLSKLVRLLPEGEKVLDFGCGSGVPVDTYLIKQGFDVTGVDFCRRLLALARKDVSQGEFVEGDFSKIEFDEESFDAVISLYAIFHIPRKEHEDLFLRMRRFLKPHGLILVTLGTSGNEYGEEKNWCGAPKMVWSTYDPHTYREIITNVGFTILESGFEGEPTDDEYHFWLLAQKR</sequence>
<gene>
    <name evidence="2" type="ORF">S06H3_05020</name>
</gene>
<dbReference type="SUPFAM" id="SSF53335">
    <property type="entry name" value="S-adenosyl-L-methionine-dependent methyltransferases"/>
    <property type="match status" value="1"/>
</dbReference>
<dbReference type="InterPro" id="IPR013216">
    <property type="entry name" value="Methyltransf_11"/>
</dbReference>
<reference evidence="2" key="1">
    <citation type="journal article" date="2014" name="Front. Microbiol.">
        <title>High frequency of phylogenetically diverse reductive dehalogenase-homologous genes in deep subseafloor sedimentary metagenomes.</title>
        <authorList>
            <person name="Kawai M."/>
            <person name="Futagami T."/>
            <person name="Toyoda A."/>
            <person name="Takaki Y."/>
            <person name="Nishi S."/>
            <person name="Hori S."/>
            <person name="Arai W."/>
            <person name="Tsubouchi T."/>
            <person name="Morono Y."/>
            <person name="Uchiyama I."/>
            <person name="Ito T."/>
            <person name="Fujiyama A."/>
            <person name="Inagaki F."/>
            <person name="Takami H."/>
        </authorList>
    </citation>
    <scope>NUCLEOTIDE SEQUENCE</scope>
    <source>
        <strain evidence="2">Expedition CK06-06</strain>
    </source>
</reference>
<dbReference type="PANTHER" id="PTHR43861:SF1">
    <property type="entry name" value="TRANS-ACONITATE 2-METHYLTRANSFERASE"/>
    <property type="match status" value="1"/>
</dbReference>